<comment type="caution">
    <text evidence="3">The sequence shown here is derived from an EMBL/GenBank/DDBJ whole genome shotgun (WGS) entry which is preliminary data.</text>
</comment>
<feature type="chain" id="PRO_5042002953" evidence="2">
    <location>
        <begin position="23"/>
        <end position="436"/>
    </location>
</feature>
<evidence type="ECO:0000313" key="4">
    <source>
        <dbReference type="Proteomes" id="UP001222325"/>
    </source>
</evidence>
<organism evidence="3 4">
    <name type="scientific">Mycena belliarum</name>
    <dbReference type="NCBI Taxonomy" id="1033014"/>
    <lineage>
        <taxon>Eukaryota</taxon>
        <taxon>Fungi</taxon>
        <taxon>Dikarya</taxon>
        <taxon>Basidiomycota</taxon>
        <taxon>Agaricomycotina</taxon>
        <taxon>Agaricomycetes</taxon>
        <taxon>Agaricomycetidae</taxon>
        <taxon>Agaricales</taxon>
        <taxon>Marasmiineae</taxon>
        <taxon>Mycenaceae</taxon>
        <taxon>Mycena</taxon>
    </lineage>
</organism>
<protein>
    <submittedName>
        <fullName evidence="3">Uncharacterized protein</fullName>
    </submittedName>
</protein>
<evidence type="ECO:0000256" key="2">
    <source>
        <dbReference type="SAM" id="SignalP"/>
    </source>
</evidence>
<dbReference type="Proteomes" id="UP001222325">
    <property type="component" value="Unassembled WGS sequence"/>
</dbReference>
<feature type="region of interest" description="Disordered" evidence="1">
    <location>
        <begin position="293"/>
        <end position="320"/>
    </location>
</feature>
<sequence length="436" mass="45413">MKFGISILSVLCAVLLSLDTLAAPTIDTRDESALSIRKTAVKAKAPVKKITPAPKKVVAPAKAVPKKAPVVAAPKKAPVVAAPKKAPVVAPPKKAPVVAAPKKAPVKTVPKKTVPKPTVPKKAPTSTPPKKSVSAVPKKSAAPKSSAAAPKPSASASTSCTFKSKSKTTKAKTTIKGRVVATKQFHATCKSFATSIKSAVQGGSFKLQPERIWPNEFTWSGGFYVTPDEEKAQLFGATFLADKCATKGGVVVMAFSLAQSALKVQEVPSASVNSFRTAHGQLGSAIQRFLKKQKAADTTPADPPVDENISTDDNPAVSPPLIALPTQAQLDAVVATKNSLSPVNKRQALLLQTLDDFKTVDVVAGAGPLTASQRVSIEDAGKVGIPALTEPFNQVVLVTDNAMKALSFVAQEDLPTCLAEKQPLLVDLLKKKAAAE</sequence>
<proteinExistence type="predicted"/>
<evidence type="ECO:0000313" key="3">
    <source>
        <dbReference type="EMBL" id="KAJ7078043.1"/>
    </source>
</evidence>
<dbReference type="AlphaFoldDB" id="A0AAD6TXT2"/>
<gene>
    <name evidence="3" type="ORF">B0H15DRAFT_540976</name>
</gene>
<keyword evidence="4" id="KW-1185">Reference proteome</keyword>
<evidence type="ECO:0000256" key="1">
    <source>
        <dbReference type="SAM" id="MobiDB-lite"/>
    </source>
</evidence>
<name>A0AAD6TXT2_9AGAR</name>
<feature type="compositionally biased region" description="Low complexity" evidence="1">
    <location>
        <begin position="95"/>
        <end position="108"/>
    </location>
</feature>
<keyword evidence="2" id="KW-0732">Signal</keyword>
<accession>A0AAD6TXT2</accession>
<dbReference type="EMBL" id="JARJCN010000069">
    <property type="protein sequence ID" value="KAJ7078043.1"/>
    <property type="molecule type" value="Genomic_DNA"/>
</dbReference>
<feature type="compositionally biased region" description="Low complexity" evidence="1">
    <location>
        <begin position="115"/>
        <end position="163"/>
    </location>
</feature>
<feature type="region of interest" description="Disordered" evidence="1">
    <location>
        <begin position="82"/>
        <end position="163"/>
    </location>
</feature>
<feature type="signal peptide" evidence="2">
    <location>
        <begin position="1"/>
        <end position="22"/>
    </location>
</feature>
<reference evidence="3" key="1">
    <citation type="submission" date="2023-03" db="EMBL/GenBank/DDBJ databases">
        <title>Massive genome expansion in bonnet fungi (Mycena s.s.) driven by repeated elements and novel gene families across ecological guilds.</title>
        <authorList>
            <consortium name="Lawrence Berkeley National Laboratory"/>
            <person name="Harder C.B."/>
            <person name="Miyauchi S."/>
            <person name="Viragh M."/>
            <person name="Kuo A."/>
            <person name="Thoen E."/>
            <person name="Andreopoulos B."/>
            <person name="Lu D."/>
            <person name="Skrede I."/>
            <person name="Drula E."/>
            <person name="Henrissat B."/>
            <person name="Morin E."/>
            <person name="Kohler A."/>
            <person name="Barry K."/>
            <person name="LaButti K."/>
            <person name="Morin E."/>
            <person name="Salamov A."/>
            <person name="Lipzen A."/>
            <person name="Mereny Z."/>
            <person name="Hegedus B."/>
            <person name="Baldrian P."/>
            <person name="Stursova M."/>
            <person name="Weitz H."/>
            <person name="Taylor A."/>
            <person name="Grigoriev I.V."/>
            <person name="Nagy L.G."/>
            <person name="Martin F."/>
            <person name="Kauserud H."/>
        </authorList>
    </citation>
    <scope>NUCLEOTIDE SEQUENCE</scope>
    <source>
        <strain evidence="3">CBHHK173m</strain>
    </source>
</reference>